<evidence type="ECO:0000256" key="7">
    <source>
        <dbReference type="ARBA" id="ARBA00023136"/>
    </source>
</evidence>
<sequence>MALKNIKNKIVATKKTGQVTKAMEAVSAVKMRKSQERALASRSYAHAAARMLEHLSVTGDRALLPYIESRPEGRILLVLVTSDKGLAGSVNSAVLKQAEQYIGMDACDSICIGRKAVEFARRQLKGKVIAEYVGVADDFTLADVEDIATKISDAFASGVYKEVHVNYQTFVSTFEQRPTSQQLLPLKPSVLRDIVAGIRPKEGMFAGDESELMRGSDYTYEPDAETVLKSLMPQLINIMIFHMLIESKACEHSARMIAMKNATDKTKEMIKSLTLKFNKERQAVITAEVSEISGGMEAMKEV</sequence>
<dbReference type="GO" id="GO:0005524">
    <property type="term" value="F:ATP binding"/>
    <property type="evidence" value="ECO:0007669"/>
    <property type="project" value="UniProtKB-UniRule"/>
</dbReference>
<reference evidence="12" key="1">
    <citation type="submission" date="2017-09" db="EMBL/GenBank/DDBJ databases">
        <title>Depth-based differentiation of microbial function through sediment-hosted aquifers and enrichment of novel symbionts in the deep terrestrial subsurface.</title>
        <authorList>
            <person name="Probst A.J."/>
            <person name="Ladd B."/>
            <person name="Jarett J.K."/>
            <person name="Geller-Mcgrath D.E."/>
            <person name="Sieber C.M.K."/>
            <person name="Emerson J.B."/>
            <person name="Anantharaman K."/>
            <person name="Thomas B.C."/>
            <person name="Malmstrom R."/>
            <person name="Stieglmeier M."/>
            <person name="Klingl A."/>
            <person name="Woyke T."/>
            <person name="Ryan C.M."/>
            <person name="Banfield J.F."/>
        </authorList>
    </citation>
    <scope>NUCLEOTIDE SEQUENCE [LARGE SCALE GENOMIC DNA]</scope>
</reference>
<evidence type="ECO:0000256" key="2">
    <source>
        <dbReference type="ARBA" id="ARBA00004170"/>
    </source>
</evidence>
<evidence type="ECO:0000256" key="9">
    <source>
        <dbReference type="ARBA" id="ARBA00023310"/>
    </source>
</evidence>
<comment type="similarity">
    <text evidence="3 10">Belongs to the ATPase gamma chain family.</text>
</comment>
<evidence type="ECO:0000256" key="10">
    <source>
        <dbReference type="HAMAP-Rule" id="MF_00815"/>
    </source>
</evidence>
<dbReference type="PRINTS" id="PR00126">
    <property type="entry name" value="ATPASEGAMMA"/>
</dbReference>
<evidence type="ECO:0000256" key="8">
    <source>
        <dbReference type="ARBA" id="ARBA00023196"/>
    </source>
</evidence>
<dbReference type="Gene3D" id="1.10.287.80">
    <property type="entry name" value="ATP synthase, gamma subunit, helix hairpin domain"/>
    <property type="match status" value="2"/>
</dbReference>
<keyword evidence="10" id="KW-1003">Cell membrane</keyword>
<dbReference type="PANTHER" id="PTHR11693">
    <property type="entry name" value="ATP SYNTHASE GAMMA CHAIN"/>
    <property type="match status" value="1"/>
</dbReference>
<evidence type="ECO:0000313" key="12">
    <source>
        <dbReference type="Proteomes" id="UP000229344"/>
    </source>
</evidence>
<dbReference type="GO" id="GO:0045259">
    <property type="term" value="C:proton-transporting ATP synthase complex"/>
    <property type="evidence" value="ECO:0007669"/>
    <property type="project" value="UniProtKB-KW"/>
</dbReference>
<organism evidence="11 12">
    <name type="scientific">Candidatus Kaiserbacteria bacterium CG10_big_fil_rev_8_21_14_0_10_47_16</name>
    <dbReference type="NCBI Taxonomy" id="1974608"/>
    <lineage>
        <taxon>Bacteria</taxon>
        <taxon>Candidatus Kaiseribacteriota</taxon>
    </lineage>
</organism>
<keyword evidence="5 10" id="KW-0375">Hydrogen ion transport</keyword>
<evidence type="ECO:0000256" key="1">
    <source>
        <dbReference type="ARBA" id="ARBA00003456"/>
    </source>
</evidence>
<dbReference type="AlphaFoldDB" id="A0A2H0UDI3"/>
<keyword evidence="9 10" id="KW-0066">ATP synthesis</keyword>
<keyword evidence="7 10" id="KW-0472">Membrane</keyword>
<evidence type="ECO:0000256" key="3">
    <source>
        <dbReference type="ARBA" id="ARBA00007681"/>
    </source>
</evidence>
<keyword evidence="4 10" id="KW-0813">Transport</keyword>
<comment type="subcellular location">
    <subcellularLocation>
        <location evidence="10">Cell membrane</location>
        <topology evidence="10">Peripheral membrane protein</topology>
    </subcellularLocation>
    <subcellularLocation>
        <location evidence="2">Membrane</location>
        <topology evidence="2">Peripheral membrane protein</topology>
    </subcellularLocation>
</comment>
<dbReference type="SUPFAM" id="SSF52943">
    <property type="entry name" value="ATP synthase (F1-ATPase), gamma subunit"/>
    <property type="match status" value="1"/>
</dbReference>
<evidence type="ECO:0000256" key="6">
    <source>
        <dbReference type="ARBA" id="ARBA00023065"/>
    </source>
</evidence>
<dbReference type="Gene3D" id="3.40.1380.10">
    <property type="match status" value="1"/>
</dbReference>
<accession>A0A2H0UDI3</accession>
<dbReference type="InterPro" id="IPR000131">
    <property type="entry name" value="ATP_synth_F1_gsu"/>
</dbReference>
<comment type="caution">
    <text evidence="11">The sequence shown here is derived from an EMBL/GenBank/DDBJ whole genome shotgun (WGS) entry which is preliminary data.</text>
</comment>
<dbReference type="GO" id="GO:0046933">
    <property type="term" value="F:proton-transporting ATP synthase activity, rotational mechanism"/>
    <property type="evidence" value="ECO:0007669"/>
    <property type="project" value="UniProtKB-UniRule"/>
</dbReference>
<evidence type="ECO:0000313" key="11">
    <source>
        <dbReference type="EMBL" id="PIR84451.1"/>
    </source>
</evidence>
<dbReference type="HAMAP" id="MF_00815">
    <property type="entry name" value="ATP_synth_gamma_bact"/>
    <property type="match status" value="1"/>
</dbReference>
<dbReference type="NCBIfam" id="TIGR01146">
    <property type="entry name" value="ATPsyn_F1gamma"/>
    <property type="match status" value="1"/>
</dbReference>
<comment type="subunit">
    <text evidence="10">F-type ATPases have 2 components, CF(1) - the catalytic core - and CF(0) - the membrane proton channel. CF(1) has five subunits: alpha(3), beta(3), gamma(1), delta(1), epsilon(1). CF(0) has three main subunits: a, b and c.</text>
</comment>
<keyword evidence="8 10" id="KW-0139">CF(1)</keyword>
<dbReference type="EMBL" id="PFBI01000006">
    <property type="protein sequence ID" value="PIR84451.1"/>
    <property type="molecule type" value="Genomic_DNA"/>
</dbReference>
<dbReference type="GO" id="GO:0042777">
    <property type="term" value="P:proton motive force-driven plasma membrane ATP synthesis"/>
    <property type="evidence" value="ECO:0007669"/>
    <property type="project" value="UniProtKB-UniRule"/>
</dbReference>
<dbReference type="CDD" id="cd12151">
    <property type="entry name" value="F1-ATPase_gamma"/>
    <property type="match status" value="1"/>
</dbReference>
<dbReference type="PANTHER" id="PTHR11693:SF22">
    <property type="entry name" value="ATP SYNTHASE SUBUNIT GAMMA, MITOCHONDRIAL"/>
    <property type="match status" value="1"/>
</dbReference>
<name>A0A2H0UDI3_9BACT</name>
<proteinExistence type="inferred from homology"/>
<protein>
    <recommendedName>
        <fullName evidence="10">ATP synthase gamma chain</fullName>
    </recommendedName>
    <alternativeName>
        <fullName evidence="10">ATP synthase F1 sector gamma subunit</fullName>
    </alternativeName>
    <alternativeName>
        <fullName evidence="10">F-ATPase gamma subunit</fullName>
    </alternativeName>
</protein>
<dbReference type="InterPro" id="IPR035968">
    <property type="entry name" value="ATP_synth_F1_ATPase_gsu"/>
</dbReference>
<comment type="function">
    <text evidence="1 10">Produces ATP from ADP in the presence of a proton gradient across the membrane. The gamma chain is believed to be important in regulating ATPase activity and the flow of protons through the CF(0) complex.</text>
</comment>
<gene>
    <name evidence="10 11" type="primary">atpG</name>
    <name evidence="11" type="ORF">COU16_02620</name>
</gene>
<dbReference type="Proteomes" id="UP000229344">
    <property type="component" value="Unassembled WGS sequence"/>
</dbReference>
<keyword evidence="6 10" id="KW-0406">Ion transport</keyword>
<evidence type="ECO:0000256" key="5">
    <source>
        <dbReference type="ARBA" id="ARBA00022781"/>
    </source>
</evidence>
<dbReference type="Pfam" id="PF00231">
    <property type="entry name" value="ATP-synt"/>
    <property type="match status" value="1"/>
</dbReference>
<dbReference type="GO" id="GO:0005886">
    <property type="term" value="C:plasma membrane"/>
    <property type="evidence" value="ECO:0007669"/>
    <property type="project" value="UniProtKB-SubCell"/>
</dbReference>
<evidence type="ECO:0000256" key="4">
    <source>
        <dbReference type="ARBA" id="ARBA00022448"/>
    </source>
</evidence>